<accession>A0A8K1GF37</accession>
<reference evidence="2" key="1">
    <citation type="submission" date="2019-04" db="EMBL/GenBank/DDBJ databases">
        <title>Genome assembly of Zosterops borbonicus 15179.</title>
        <authorList>
            <person name="Leroy T."/>
            <person name="Anselmetti Y."/>
            <person name="Tilak M.-K."/>
            <person name="Nabholz B."/>
        </authorList>
    </citation>
    <scope>NUCLEOTIDE SEQUENCE</scope>
    <source>
        <strain evidence="2">HGM_15179</strain>
        <tissue evidence="2">Muscle</tissue>
    </source>
</reference>
<dbReference type="OrthoDB" id="9398366at2759"/>
<organism evidence="2 3">
    <name type="scientific">Zosterops borbonicus</name>
    <dbReference type="NCBI Taxonomy" id="364589"/>
    <lineage>
        <taxon>Eukaryota</taxon>
        <taxon>Metazoa</taxon>
        <taxon>Chordata</taxon>
        <taxon>Craniata</taxon>
        <taxon>Vertebrata</taxon>
        <taxon>Euteleostomi</taxon>
        <taxon>Archelosauria</taxon>
        <taxon>Archosauria</taxon>
        <taxon>Dinosauria</taxon>
        <taxon>Saurischia</taxon>
        <taxon>Theropoda</taxon>
        <taxon>Coelurosauria</taxon>
        <taxon>Aves</taxon>
        <taxon>Neognathae</taxon>
        <taxon>Neoaves</taxon>
        <taxon>Telluraves</taxon>
        <taxon>Australaves</taxon>
        <taxon>Passeriformes</taxon>
        <taxon>Sylvioidea</taxon>
        <taxon>Zosteropidae</taxon>
        <taxon>Zosterops</taxon>
    </lineage>
</organism>
<gene>
    <name evidence="2" type="ORF">HGM15179_010268</name>
</gene>
<evidence type="ECO:0000313" key="3">
    <source>
        <dbReference type="Proteomes" id="UP000796761"/>
    </source>
</evidence>
<keyword evidence="3" id="KW-1185">Reference proteome</keyword>
<evidence type="ECO:0000313" key="2">
    <source>
        <dbReference type="EMBL" id="TRZ16841.1"/>
    </source>
</evidence>
<keyword evidence="1" id="KW-0472">Membrane</keyword>
<feature type="transmembrane region" description="Helical" evidence="1">
    <location>
        <begin position="6"/>
        <end position="25"/>
    </location>
</feature>
<name>A0A8K1GF37_9PASS</name>
<dbReference type="Proteomes" id="UP000796761">
    <property type="component" value="Unassembled WGS sequence"/>
</dbReference>
<sequence length="101" mass="10774">MVKVSLFYTGQWLAIGGGMGLVLYLPNLKLFNILVVQWGYGPSAVLAKLETLQHSCGTMLYTLRMTSYGVACPLGQLGSAVLAVPPPKTLCTPRLLTGGMD</sequence>
<dbReference type="EMBL" id="SWJQ01000293">
    <property type="protein sequence ID" value="TRZ16841.1"/>
    <property type="molecule type" value="Genomic_DNA"/>
</dbReference>
<keyword evidence="1" id="KW-0812">Transmembrane</keyword>
<evidence type="ECO:0000256" key="1">
    <source>
        <dbReference type="SAM" id="Phobius"/>
    </source>
</evidence>
<proteinExistence type="predicted"/>
<protein>
    <submittedName>
        <fullName evidence="2">Uncharacterized protein</fullName>
    </submittedName>
</protein>
<comment type="caution">
    <text evidence="2">The sequence shown here is derived from an EMBL/GenBank/DDBJ whole genome shotgun (WGS) entry which is preliminary data.</text>
</comment>
<keyword evidence="1" id="KW-1133">Transmembrane helix</keyword>
<dbReference type="AlphaFoldDB" id="A0A8K1GF37"/>